<dbReference type="GO" id="GO:0003677">
    <property type="term" value="F:DNA binding"/>
    <property type="evidence" value="ECO:0007669"/>
    <property type="project" value="UniProtKB-KW"/>
</dbReference>
<dbReference type="AlphaFoldDB" id="A0A8T0N9K1"/>
<dbReference type="InterPro" id="IPR003441">
    <property type="entry name" value="NAC-dom"/>
</dbReference>
<dbReference type="GO" id="GO:0006355">
    <property type="term" value="P:regulation of DNA-templated transcription"/>
    <property type="evidence" value="ECO:0007669"/>
    <property type="project" value="InterPro"/>
</dbReference>
<dbReference type="Gene3D" id="2.170.150.80">
    <property type="entry name" value="NAC domain"/>
    <property type="match status" value="1"/>
</dbReference>
<keyword evidence="5" id="KW-0539">Nucleus</keyword>
<keyword evidence="9" id="KW-1185">Reference proteome</keyword>
<protein>
    <recommendedName>
        <fullName evidence="7">NAC domain-containing protein</fullName>
    </recommendedName>
</protein>
<evidence type="ECO:0000256" key="4">
    <source>
        <dbReference type="ARBA" id="ARBA00023163"/>
    </source>
</evidence>
<name>A0A8T0N9K1_PANVG</name>
<feature type="domain" description="NAC" evidence="7">
    <location>
        <begin position="1"/>
        <end position="151"/>
    </location>
</feature>
<evidence type="ECO:0000313" key="9">
    <source>
        <dbReference type="Proteomes" id="UP000823388"/>
    </source>
</evidence>
<keyword evidence="4" id="KW-0804">Transcription</keyword>
<organism evidence="8 9">
    <name type="scientific">Panicum virgatum</name>
    <name type="common">Blackwell switchgrass</name>
    <dbReference type="NCBI Taxonomy" id="38727"/>
    <lineage>
        <taxon>Eukaryota</taxon>
        <taxon>Viridiplantae</taxon>
        <taxon>Streptophyta</taxon>
        <taxon>Embryophyta</taxon>
        <taxon>Tracheophyta</taxon>
        <taxon>Spermatophyta</taxon>
        <taxon>Magnoliopsida</taxon>
        <taxon>Liliopsida</taxon>
        <taxon>Poales</taxon>
        <taxon>Poaceae</taxon>
        <taxon>PACMAD clade</taxon>
        <taxon>Panicoideae</taxon>
        <taxon>Panicodae</taxon>
        <taxon>Paniceae</taxon>
        <taxon>Panicinae</taxon>
        <taxon>Panicum</taxon>
        <taxon>Panicum sect. Hiantes</taxon>
    </lineage>
</organism>
<evidence type="ECO:0000256" key="6">
    <source>
        <dbReference type="SAM" id="MobiDB-lite"/>
    </source>
</evidence>
<dbReference type="SUPFAM" id="SSF101941">
    <property type="entry name" value="NAC domain"/>
    <property type="match status" value="1"/>
</dbReference>
<dbReference type="Proteomes" id="UP000823388">
    <property type="component" value="Chromosome 9K"/>
</dbReference>
<reference evidence="8" key="1">
    <citation type="submission" date="2020-05" db="EMBL/GenBank/DDBJ databases">
        <title>WGS assembly of Panicum virgatum.</title>
        <authorList>
            <person name="Lovell J.T."/>
            <person name="Jenkins J."/>
            <person name="Shu S."/>
            <person name="Juenger T.E."/>
            <person name="Schmutz J."/>
        </authorList>
    </citation>
    <scope>NUCLEOTIDE SEQUENCE</scope>
    <source>
        <strain evidence="8">AP13</strain>
    </source>
</reference>
<dbReference type="Pfam" id="PF02365">
    <property type="entry name" value="NAM"/>
    <property type="match status" value="1"/>
</dbReference>
<comment type="caution">
    <text evidence="8">The sequence shown here is derived from an EMBL/GenBank/DDBJ whole genome shotgun (WGS) entry which is preliminary data.</text>
</comment>
<feature type="compositionally biased region" description="Low complexity" evidence="6">
    <location>
        <begin position="159"/>
        <end position="183"/>
    </location>
</feature>
<dbReference type="EMBL" id="CM029053">
    <property type="protein sequence ID" value="KAG2544952.1"/>
    <property type="molecule type" value="Genomic_DNA"/>
</dbReference>
<evidence type="ECO:0000256" key="3">
    <source>
        <dbReference type="ARBA" id="ARBA00023125"/>
    </source>
</evidence>
<proteinExistence type="predicted"/>
<feature type="region of interest" description="Disordered" evidence="6">
    <location>
        <begin position="159"/>
        <end position="196"/>
    </location>
</feature>
<evidence type="ECO:0000256" key="5">
    <source>
        <dbReference type="ARBA" id="ARBA00023242"/>
    </source>
</evidence>
<evidence type="ECO:0000259" key="7">
    <source>
        <dbReference type="PROSITE" id="PS51005"/>
    </source>
</evidence>
<dbReference type="PROSITE" id="PS51005">
    <property type="entry name" value="NAC"/>
    <property type="match status" value="1"/>
</dbReference>
<sequence length="343" mass="37152">MAAADDASSVALLRGLRSGAVVDSTFVHRVDVCSAAPADLVANLEPAPGTNLAGDDGYSSVWYFYCPKRYKNAQGKPSGHRQRAIGGGDACWHSETRPKPVKGLAGATLCNLSYGRKEGSSRSFNRMGWCMTEYDEEGGGDGHVLCKVYRSSSSLAKGKLKLKPSSTSTNPTSSEQAAQCSSASKRKATADHPHARPSKISHVQACACTSSYTCVDQDFYQHVDHQLQEPLLTDDQITMPVGIDYESLFLAEEEQEQVQQQNTMVTAEVDQFQQNTLVTTAEEQQLQNIQFTMEELMGGPVYGEYGGCSPNTQFTMDEMFSRCCGPPTAVAPMDAGFFDGLAF</sequence>
<keyword evidence="3" id="KW-0238">DNA-binding</keyword>
<dbReference type="InterPro" id="IPR036093">
    <property type="entry name" value="NAC_dom_sf"/>
</dbReference>
<dbReference type="GO" id="GO:0005634">
    <property type="term" value="C:nucleus"/>
    <property type="evidence" value="ECO:0007669"/>
    <property type="project" value="UniProtKB-SubCell"/>
</dbReference>
<dbReference type="PANTHER" id="PTHR31989">
    <property type="entry name" value="NAC DOMAIN-CONTAINING PROTEIN 82-RELATED"/>
    <property type="match status" value="1"/>
</dbReference>
<keyword evidence="2" id="KW-0805">Transcription regulation</keyword>
<evidence type="ECO:0000256" key="1">
    <source>
        <dbReference type="ARBA" id="ARBA00004123"/>
    </source>
</evidence>
<evidence type="ECO:0000313" key="8">
    <source>
        <dbReference type="EMBL" id="KAG2544952.1"/>
    </source>
</evidence>
<gene>
    <name evidence="8" type="ORF">PVAP13_9KG396993</name>
</gene>
<evidence type="ECO:0000256" key="2">
    <source>
        <dbReference type="ARBA" id="ARBA00023015"/>
    </source>
</evidence>
<comment type="subcellular location">
    <subcellularLocation>
        <location evidence="1">Nucleus</location>
    </subcellularLocation>
</comment>
<accession>A0A8T0N9K1</accession>